<feature type="domain" description="NmrA-like" evidence="1">
    <location>
        <begin position="102"/>
        <end position="227"/>
    </location>
</feature>
<evidence type="ECO:0000313" key="2">
    <source>
        <dbReference type="EMBL" id="WQD39164.1"/>
    </source>
</evidence>
<dbReference type="Gene3D" id="3.40.50.720">
    <property type="entry name" value="NAD(P)-binding Rossmann-like Domain"/>
    <property type="match status" value="1"/>
</dbReference>
<dbReference type="Gene3D" id="3.90.25.10">
    <property type="entry name" value="UDP-galactose 4-epimerase, domain 1"/>
    <property type="match status" value="1"/>
</dbReference>
<organism evidence="2 3">
    <name type="scientific">Niabella yanshanensis</name>
    <dbReference type="NCBI Taxonomy" id="577386"/>
    <lineage>
        <taxon>Bacteria</taxon>
        <taxon>Pseudomonadati</taxon>
        <taxon>Bacteroidota</taxon>
        <taxon>Chitinophagia</taxon>
        <taxon>Chitinophagales</taxon>
        <taxon>Chitinophagaceae</taxon>
        <taxon>Niabella</taxon>
    </lineage>
</organism>
<dbReference type="EMBL" id="CP139960">
    <property type="protein sequence ID" value="WQD39164.1"/>
    <property type="molecule type" value="Genomic_DNA"/>
</dbReference>
<reference evidence="2 3" key="1">
    <citation type="submission" date="2023-12" db="EMBL/GenBank/DDBJ databases">
        <title>Genome sequencing and assembly of bacterial species from a model synthetic community.</title>
        <authorList>
            <person name="Hogle S.L."/>
        </authorList>
    </citation>
    <scope>NUCLEOTIDE SEQUENCE [LARGE SCALE GENOMIC DNA]</scope>
    <source>
        <strain evidence="2 3">HAMBI_3031</strain>
    </source>
</reference>
<dbReference type="PANTHER" id="PTHR43162:SF1">
    <property type="entry name" value="PRESTALK A DIFFERENTIATION PROTEIN A"/>
    <property type="match status" value="1"/>
</dbReference>
<accession>A0ABZ0W9G7</accession>
<name>A0ABZ0W9G7_9BACT</name>
<proteinExistence type="predicted"/>
<sequence length="271" mass="29890">MSNRILVTGKTGCRVYTALTNTGADVRAASRNSPIPFDWYDEHTWPQALAGISKVYISFQPDLAVPGAVDIINCFIQSCRIAGIQHLVLLSGRGEPEAEACEEIVIQSGMDWTIVRCSFFMQNFSEGFWTDGIINGELVLPEVVTREAFVDADDIAAVVVEAFITDRHKGKVYELSGPELLSFNEAVARIADASGRDIQLKQVPLETYIIVLKEHQVPEEIIALIGYLFTTTLDGRNASVKEDINEVLGRPAGSFDKYVQKTLAAGLWLKH</sequence>
<dbReference type="InterPro" id="IPR051604">
    <property type="entry name" value="Ergot_Alk_Oxidoreductase"/>
</dbReference>
<gene>
    <name evidence="2" type="ORF">U0035_03250</name>
</gene>
<dbReference type="PANTHER" id="PTHR43162">
    <property type="match status" value="1"/>
</dbReference>
<evidence type="ECO:0000259" key="1">
    <source>
        <dbReference type="Pfam" id="PF05368"/>
    </source>
</evidence>
<dbReference type="RefSeq" id="WP_114792909.1">
    <property type="nucleotide sequence ID" value="NZ_CP139960.1"/>
</dbReference>
<dbReference type="Proteomes" id="UP001325680">
    <property type="component" value="Chromosome"/>
</dbReference>
<dbReference type="SUPFAM" id="SSF51735">
    <property type="entry name" value="NAD(P)-binding Rossmann-fold domains"/>
    <property type="match status" value="1"/>
</dbReference>
<dbReference type="InterPro" id="IPR008030">
    <property type="entry name" value="NmrA-like"/>
</dbReference>
<dbReference type="InterPro" id="IPR036291">
    <property type="entry name" value="NAD(P)-bd_dom_sf"/>
</dbReference>
<evidence type="ECO:0000313" key="3">
    <source>
        <dbReference type="Proteomes" id="UP001325680"/>
    </source>
</evidence>
<dbReference type="Pfam" id="PF05368">
    <property type="entry name" value="NmrA"/>
    <property type="match status" value="1"/>
</dbReference>
<protein>
    <submittedName>
        <fullName evidence="2">NmrA family NAD(P)-binding protein</fullName>
    </submittedName>
</protein>
<keyword evidence="3" id="KW-1185">Reference proteome</keyword>